<dbReference type="Gene3D" id="3.30.160.100">
    <property type="entry name" value="Ribosome hibernation promotion factor-like"/>
    <property type="match status" value="1"/>
</dbReference>
<dbReference type="Proteomes" id="UP000650524">
    <property type="component" value="Unassembled WGS sequence"/>
</dbReference>
<keyword evidence="1 2" id="KW-0810">Translation regulation</keyword>
<sequence>MDITVTFRHTEPIESLRTYAEEKVSKIEKYLDVPLDAHIVLTVEKFRHMADVSLRVNGTPIKAVEETGDMYSAIDQVMDKIENRVKKHISKIRNHRQENAKGESDSANDEENDTTDAVQDGPVIEVEEMVAKPMDPEEAAMQLNLLKQDFLVFRNAKSREINVIYNLANGNLGLIMPG</sequence>
<dbReference type="GO" id="GO:0045900">
    <property type="term" value="P:negative regulation of translational elongation"/>
    <property type="evidence" value="ECO:0007669"/>
    <property type="project" value="TreeGrafter"/>
</dbReference>
<organism evidence="5 6">
    <name type="scientific">Candidatus Desulfacyla euxinica</name>
    <dbReference type="NCBI Taxonomy" id="2841693"/>
    <lineage>
        <taxon>Bacteria</taxon>
        <taxon>Deltaproteobacteria</taxon>
        <taxon>Candidatus Desulfacyla</taxon>
    </lineage>
</organism>
<feature type="compositionally biased region" description="Basic and acidic residues" evidence="3">
    <location>
        <begin position="95"/>
        <end position="104"/>
    </location>
</feature>
<comment type="caution">
    <text evidence="5">The sequence shown here is derived from an EMBL/GenBank/DDBJ whole genome shotgun (WGS) entry which is preliminary data.</text>
</comment>
<feature type="domain" description="Sigma 54 modulation/S30EA ribosomal protein C-terminal" evidence="4">
    <location>
        <begin position="122"/>
        <end position="174"/>
    </location>
</feature>
<dbReference type="InterPro" id="IPR034694">
    <property type="entry name" value="HPF_long/plastid"/>
</dbReference>
<dbReference type="NCBIfam" id="TIGR00741">
    <property type="entry name" value="yfiA"/>
    <property type="match status" value="1"/>
</dbReference>
<keyword evidence="2" id="KW-0963">Cytoplasm</keyword>
<proteinExistence type="inferred from homology"/>
<dbReference type="AlphaFoldDB" id="A0A8J6T5Y6"/>
<dbReference type="SUPFAM" id="SSF69754">
    <property type="entry name" value="Ribosome binding protein Y (YfiA homologue)"/>
    <property type="match status" value="1"/>
</dbReference>
<dbReference type="PANTHER" id="PTHR33231">
    <property type="entry name" value="30S RIBOSOMAL PROTEIN"/>
    <property type="match status" value="1"/>
</dbReference>
<dbReference type="InterPro" id="IPR050574">
    <property type="entry name" value="HPF/YfiA_ribosome-assoc"/>
</dbReference>
<dbReference type="GO" id="GO:0043024">
    <property type="term" value="F:ribosomal small subunit binding"/>
    <property type="evidence" value="ECO:0007669"/>
    <property type="project" value="TreeGrafter"/>
</dbReference>
<evidence type="ECO:0000313" key="6">
    <source>
        <dbReference type="Proteomes" id="UP000650524"/>
    </source>
</evidence>
<dbReference type="HAMAP" id="MF_00839">
    <property type="entry name" value="HPF"/>
    <property type="match status" value="1"/>
</dbReference>
<feature type="region of interest" description="Disordered" evidence="3">
    <location>
        <begin position="91"/>
        <end position="119"/>
    </location>
</feature>
<evidence type="ECO:0000259" key="4">
    <source>
        <dbReference type="Pfam" id="PF16321"/>
    </source>
</evidence>
<dbReference type="InterPro" id="IPR036567">
    <property type="entry name" value="RHF-like"/>
</dbReference>
<evidence type="ECO:0000256" key="2">
    <source>
        <dbReference type="HAMAP-Rule" id="MF_00839"/>
    </source>
</evidence>
<dbReference type="Pfam" id="PF02482">
    <property type="entry name" value="Ribosomal_S30AE"/>
    <property type="match status" value="1"/>
</dbReference>
<dbReference type="EMBL" id="JACNJD010000355">
    <property type="protein sequence ID" value="MBC8179167.1"/>
    <property type="molecule type" value="Genomic_DNA"/>
</dbReference>
<comment type="function">
    <text evidence="2">Required for dimerization of active 70S ribosomes into 100S ribosomes in stationary phase; 100S ribosomes are translationally inactive and sometimes present during exponential growth.</text>
</comment>
<dbReference type="Pfam" id="PF16321">
    <property type="entry name" value="Ribosom_S30AE_C"/>
    <property type="match status" value="1"/>
</dbReference>
<dbReference type="PANTHER" id="PTHR33231:SF1">
    <property type="entry name" value="30S RIBOSOMAL PROTEIN"/>
    <property type="match status" value="1"/>
</dbReference>
<dbReference type="GO" id="GO:0022627">
    <property type="term" value="C:cytosolic small ribosomal subunit"/>
    <property type="evidence" value="ECO:0007669"/>
    <property type="project" value="TreeGrafter"/>
</dbReference>
<dbReference type="InterPro" id="IPR038416">
    <property type="entry name" value="Ribosom_S30AE_C_sf"/>
</dbReference>
<protein>
    <recommendedName>
        <fullName evidence="2">Ribosome hibernation promoting factor</fullName>
        <shortName evidence="2">HPF</shortName>
    </recommendedName>
</protein>
<dbReference type="CDD" id="cd00552">
    <property type="entry name" value="RaiA"/>
    <property type="match status" value="1"/>
</dbReference>
<evidence type="ECO:0000256" key="3">
    <source>
        <dbReference type="SAM" id="MobiDB-lite"/>
    </source>
</evidence>
<reference evidence="5 6" key="1">
    <citation type="submission" date="2020-08" db="EMBL/GenBank/DDBJ databases">
        <title>Bridging the membrane lipid divide: bacteria of the FCB group superphylum have the potential to synthesize archaeal ether lipids.</title>
        <authorList>
            <person name="Villanueva L."/>
            <person name="Von Meijenfeldt F.A.B."/>
            <person name="Westbye A.B."/>
            <person name="Yadav S."/>
            <person name="Hopmans E.C."/>
            <person name="Dutilh B.E."/>
            <person name="Sinninghe Damste J.S."/>
        </authorList>
    </citation>
    <scope>NUCLEOTIDE SEQUENCE [LARGE SCALE GENOMIC DNA]</scope>
    <source>
        <strain evidence="5">NIOZ-UU27</strain>
    </source>
</reference>
<accession>A0A8J6T5Y6</accession>
<dbReference type="Gene3D" id="3.30.505.50">
    <property type="entry name" value="Sigma 54 modulation/S30EA ribosomal protein, C-terminal domain"/>
    <property type="match status" value="1"/>
</dbReference>
<evidence type="ECO:0000256" key="1">
    <source>
        <dbReference type="ARBA" id="ARBA00022845"/>
    </source>
</evidence>
<dbReference type="InterPro" id="IPR032528">
    <property type="entry name" value="Ribosom_S30AE_C"/>
</dbReference>
<comment type="subcellular location">
    <subcellularLocation>
        <location evidence="2">Cytoplasm</location>
    </subcellularLocation>
</comment>
<comment type="similarity">
    <text evidence="2">Belongs to the HPF/YfiA ribosome-associated protein family. Long HPF subfamily.</text>
</comment>
<evidence type="ECO:0000313" key="5">
    <source>
        <dbReference type="EMBL" id="MBC8179167.1"/>
    </source>
</evidence>
<comment type="subunit">
    <text evidence="2">Interacts with 100S ribosomes.</text>
</comment>
<gene>
    <name evidence="5" type="primary">raiA</name>
    <name evidence="2" type="synonym">hpf</name>
    <name evidence="5" type="ORF">H8E19_17330</name>
</gene>
<dbReference type="InterPro" id="IPR003489">
    <property type="entry name" value="RHF/RaiA"/>
</dbReference>
<name>A0A8J6T5Y6_9DELT</name>